<dbReference type="SUPFAM" id="SSF63411">
    <property type="entry name" value="LuxS/MPP-like metallohydrolase"/>
    <property type="match status" value="1"/>
</dbReference>
<dbReference type="InterPro" id="IPR014729">
    <property type="entry name" value="Rossmann-like_a/b/a_fold"/>
</dbReference>
<sequence>MAEEKVSNTGDVDLVNPWEVTAVLSLRPKTLALHTCSLTMAEEKVSKIRDVDSQVMNPWEVTAKDGGKIEYDKLIEKFLFQRLRDDIVQRVERLTGRPAHVFLRRGVFFAHCILCEEKPELGIRLFTTVRDSLGLTYDVSFETSLFDRLKLVWYVVSVTSTPGKVFKAVDACKDVLRGLHDNKIVQRELDRGLRYHLISTHDLFNLSSGLVLEPSVAFNLSKHWFGELIHAKLFRFFQTWPSFIDDIKAVRYDICGVVRMVTTNSKVKVALTHGPESVKPQMKLTSENGSFCFEVPHGEYRLSALSIKSESSSGLLFSPPYVDVKVNSPVLNVVFFQAQVNVQGTVFCKEKCTQSISVSLVRLVSVTSDGCQASVSPIAGRFGLYISGSVSLALSGVDIKILAADDSYNAPLKKGDLALQSQTGDDGSFIAGPLYNDTSYKVEASMELATIQVVSLAVCDLLCSLRKLYQTNHGNRDFEDLPTLKKLAFFTTRKVEAYEELTWNDFVPSDWQSLLQVLVERMDTTEENESSLIFPLLSNVVDAGKDNIAIHTPFVVSRITATISKHLPPATDPWPQVVERGFAALVVMAQTWDESSDEFGQHENRCYMKLHDSPLKSGAEEENEMSKLDPLQKRKLRQNWLLLLRLHQMKLIRGFRHLSTGQSLSGV</sequence>
<dbReference type="Proteomes" id="UP001085076">
    <property type="component" value="Miscellaneous, Linkage group lg04"/>
</dbReference>
<dbReference type="AlphaFoldDB" id="A0A9D5HEF4"/>
<dbReference type="GO" id="GO:0046872">
    <property type="term" value="F:metal ion binding"/>
    <property type="evidence" value="ECO:0007669"/>
    <property type="project" value="InterPro"/>
</dbReference>
<dbReference type="InterPro" id="IPR055073">
    <property type="entry name" value="NOMO1-like_9th"/>
</dbReference>
<dbReference type="Pfam" id="PF23194">
    <property type="entry name" value="NOMO_5th"/>
    <property type="match status" value="1"/>
</dbReference>
<dbReference type="Pfam" id="PF22902">
    <property type="entry name" value="NOMO1-like_9th"/>
    <property type="match status" value="1"/>
</dbReference>
<keyword evidence="1" id="KW-0732">Signal</keyword>
<name>A0A9D5HEF4_9LILI</name>
<organism evidence="4 5">
    <name type="scientific">Dioscorea zingiberensis</name>
    <dbReference type="NCBI Taxonomy" id="325984"/>
    <lineage>
        <taxon>Eukaryota</taxon>
        <taxon>Viridiplantae</taxon>
        <taxon>Streptophyta</taxon>
        <taxon>Embryophyta</taxon>
        <taxon>Tracheophyta</taxon>
        <taxon>Spermatophyta</taxon>
        <taxon>Magnoliopsida</taxon>
        <taxon>Liliopsida</taxon>
        <taxon>Dioscoreales</taxon>
        <taxon>Dioscoreaceae</taxon>
        <taxon>Dioscorea</taxon>
    </lineage>
</organism>
<proteinExistence type="predicted"/>
<feature type="domain" description="NOMO-like ninth beta-sandwich" evidence="2">
    <location>
        <begin position="383"/>
        <end position="447"/>
    </location>
</feature>
<dbReference type="PANTHER" id="PTHR23303:SF14">
    <property type="entry name" value="BOS COMPLEX SUBUNIT NOMO1-RELATED"/>
    <property type="match status" value="1"/>
</dbReference>
<comment type="caution">
    <text evidence="4">The sequence shown here is derived from an EMBL/GenBank/DDBJ whole genome shotgun (WGS) entry which is preliminary data.</text>
</comment>
<keyword evidence="5" id="KW-1185">Reference proteome</keyword>
<dbReference type="GO" id="GO:0005789">
    <property type="term" value="C:endoplasmic reticulum membrane"/>
    <property type="evidence" value="ECO:0007669"/>
    <property type="project" value="TreeGrafter"/>
</dbReference>
<evidence type="ECO:0000313" key="5">
    <source>
        <dbReference type="Proteomes" id="UP001085076"/>
    </source>
</evidence>
<accession>A0A9D5HEF4</accession>
<protein>
    <submittedName>
        <fullName evidence="4">Uncharacterized protein</fullName>
    </submittedName>
</protein>
<dbReference type="Gene3D" id="3.40.50.620">
    <property type="entry name" value="HUPs"/>
    <property type="match status" value="1"/>
</dbReference>
<dbReference type="InterPro" id="IPR011249">
    <property type="entry name" value="Metalloenz_LuxS/M16"/>
</dbReference>
<evidence type="ECO:0000313" key="4">
    <source>
        <dbReference type="EMBL" id="KAJ0973594.1"/>
    </source>
</evidence>
<dbReference type="Gene3D" id="3.30.830.10">
    <property type="entry name" value="Metalloenzyme, LuxS/M16 peptidase-like"/>
    <property type="match status" value="1"/>
</dbReference>
<dbReference type="InterPro" id="IPR051417">
    <property type="entry name" value="SDr/BOS_complex"/>
</dbReference>
<dbReference type="PANTHER" id="PTHR23303">
    <property type="entry name" value="CARBOXYPEPTIDASE REGULATORY REGION-CONTAINING"/>
    <property type="match status" value="1"/>
</dbReference>
<gene>
    <name evidence="4" type="ORF">J5N97_015559</name>
</gene>
<reference evidence="4" key="1">
    <citation type="submission" date="2021-03" db="EMBL/GenBank/DDBJ databases">
        <authorList>
            <person name="Li Z."/>
            <person name="Yang C."/>
        </authorList>
    </citation>
    <scope>NUCLEOTIDE SEQUENCE</scope>
    <source>
        <strain evidence="4">Dzin_1.0</strain>
        <tissue evidence="4">Leaf</tissue>
    </source>
</reference>
<dbReference type="OrthoDB" id="952271at2759"/>
<dbReference type="InterPro" id="IPR056190">
    <property type="entry name" value="NOMO_5th"/>
</dbReference>
<dbReference type="EMBL" id="JAGGNH010000004">
    <property type="protein sequence ID" value="KAJ0973594.1"/>
    <property type="molecule type" value="Genomic_DNA"/>
</dbReference>
<reference evidence="4" key="2">
    <citation type="journal article" date="2022" name="Hortic Res">
        <title>The genome of Dioscorea zingiberensis sheds light on the biosynthesis, origin and evolution of the medicinally important diosgenin saponins.</title>
        <authorList>
            <person name="Li Y."/>
            <person name="Tan C."/>
            <person name="Li Z."/>
            <person name="Guo J."/>
            <person name="Li S."/>
            <person name="Chen X."/>
            <person name="Wang C."/>
            <person name="Dai X."/>
            <person name="Yang H."/>
            <person name="Song W."/>
            <person name="Hou L."/>
            <person name="Xu J."/>
            <person name="Tong Z."/>
            <person name="Xu A."/>
            <person name="Yuan X."/>
            <person name="Wang W."/>
            <person name="Yang Q."/>
            <person name="Chen L."/>
            <person name="Sun Z."/>
            <person name="Wang K."/>
            <person name="Pan B."/>
            <person name="Chen J."/>
            <person name="Bao Y."/>
            <person name="Liu F."/>
            <person name="Qi X."/>
            <person name="Gang D.R."/>
            <person name="Wen J."/>
            <person name="Li J."/>
        </authorList>
    </citation>
    <scope>NUCLEOTIDE SEQUENCE</scope>
    <source>
        <strain evidence="4">Dzin_1.0</strain>
    </source>
</reference>
<feature type="domain" description="NOMO fifth transthyretin-like" evidence="3">
    <location>
        <begin position="254"/>
        <end position="335"/>
    </location>
</feature>
<evidence type="ECO:0000256" key="1">
    <source>
        <dbReference type="ARBA" id="ARBA00022729"/>
    </source>
</evidence>
<evidence type="ECO:0000259" key="3">
    <source>
        <dbReference type="Pfam" id="PF23194"/>
    </source>
</evidence>
<evidence type="ECO:0000259" key="2">
    <source>
        <dbReference type="Pfam" id="PF22902"/>
    </source>
</evidence>